<dbReference type="Proteomes" id="UP000536624">
    <property type="component" value="Unassembled WGS sequence"/>
</dbReference>
<reference evidence="2 3" key="1">
    <citation type="submission" date="2020-02" db="EMBL/GenBank/DDBJ databases">
        <title>Streptomyces malaysiensis DSM14702 (JHCC583434, PFL_A843) Genome sequencing and assembly.</title>
        <authorList>
            <person name="Samborskyy M."/>
        </authorList>
    </citation>
    <scope>NUCLEOTIDE SEQUENCE [LARGE SCALE GENOMIC DNA]</scope>
    <source>
        <strain evidence="2 3">DSM 14702</strain>
    </source>
</reference>
<evidence type="ECO:0000313" key="2">
    <source>
        <dbReference type="EMBL" id="NIY67991.1"/>
    </source>
</evidence>
<sequence>MADLESQIEKLKKKLSRLTDLQLDEEAALHPTAFKMKQGEILAELEPLEARLELQKRNVKLGKVPPTPSTFRRFADTWPAMTDDERRALVESLIHHIDVVKQPGKKNNRLVIVPYWDVVEEQESAPVVHLAASG</sequence>
<keyword evidence="1" id="KW-0175">Coiled coil</keyword>
<protein>
    <submittedName>
        <fullName evidence="2">Recombinase</fullName>
    </submittedName>
</protein>
<name>A0A7X5X9T7_STRMQ</name>
<gene>
    <name evidence="2" type="ORF">SMALB_6067</name>
</gene>
<evidence type="ECO:0000313" key="3">
    <source>
        <dbReference type="Proteomes" id="UP000536624"/>
    </source>
</evidence>
<dbReference type="EMBL" id="JAALLH010000001">
    <property type="protein sequence ID" value="NIY67991.1"/>
    <property type="molecule type" value="Genomic_DNA"/>
</dbReference>
<proteinExistence type="predicted"/>
<feature type="coiled-coil region" evidence="1">
    <location>
        <begin position="1"/>
        <end position="28"/>
    </location>
</feature>
<evidence type="ECO:0000256" key="1">
    <source>
        <dbReference type="SAM" id="Coils"/>
    </source>
</evidence>
<comment type="caution">
    <text evidence="2">The sequence shown here is derived from an EMBL/GenBank/DDBJ whole genome shotgun (WGS) entry which is preliminary data.</text>
</comment>
<organism evidence="2 3">
    <name type="scientific">Streptomyces malaysiensis</name>
    <dbReference type="NCBI Taxonomy" id="92644"/>
    <lineage>
        <taxon>Bacteria</taxon>
        <taxon>Bacillati</taxon>
        <taxon>Actinomycetota</taxon>
        <taxon>Actinomycetes</taxon>
        <taxon>Kitasatosporales</taxon>
        <taxon>Streptomycetaceae</taxon>
        <taxon>Streptomyces</taxon>
        <taxon>Streptomyces violaceusniger group</taxon>
    </lineage>
</organism>
<dbReference type="AlphaFoldDB" id="A0A7X5X9T7"/>
<accession>A0A7X5X9T7</accession>